<gene>
    <name evidence="1" type="ORF">PFISCL1PPCAC_20650</name>
</gene>
<feature type="non-terminal residue" evidence="1">
    <location>
        <position position="147"/>
    </location>
</feature>
<organism evidence="1 2">
    <name type="scientific">Pristionchus fissidentatus</name>
    <dbReference type="NCBI Taxonomy" id="1538716"/>
    <lineage>
        <taxon>Eukaryota</taxon>
        <taxon>Metazoa</taxon>
        <taxon>Ecdysozoa</taxon>
        <taxon>Nematoda</taxon>
        <taxon>Chromadorea</taxon>
        <taxon>Rhabditida</taxon>
        <taxon>Rhabditina</taxon>
        <taxon>Diplogasteromorpha</taxon>
        <taxon>Diplogasteroidea</taxon>
        <taxon>Neodiplogasteridae</taxon>
        <taxon>Pristionchus</taxon>
    </lineage>
</organism>
<proteinExistence type="predicted"/>
<evidence type="ECO:0000313" key="1">
    <source>
        <dbReference type="EMBL" id="GMT29353.1"/>
    </source>
</evidence>
<reference evidence="1" key="1">
    <citation type="submission" date="2023-10" db="EMBL/GenBank/DDBJ databases">
        <title>Genome assembly of Pristionchus species.</title>
        <authorList>
            <person name="Yoshida K."/>
            <person name="Sommer R.J."/>
        </authorList>
    </citation>
    <scope>NUCLEOTIDE SEQUENCE</scope>
    <source>
        <strain evidence="1">RS5133</strain>
    </source>
</reference>
<comment type="caution">
    <text evidence="1">The sequence shown here is derived from an EMBL/GenBank/DDBJ whole genome shotgun (WGS) entry which is preliminary data.</text>
</comment>
<dbReference type="AlphaFoldDB" id="A0AAV5WG71"/>
<keyword evidence="2" id="KW-1185">Reference proteome</keyword>
<protein>
    <submittedName>
        <fullName evidence="1">Uncharacterized protein</fullName>
    </submittedName>
</protein>
<name>A0AAV5WG71_9BILA</name>
<dbReference type="Proteomes" id="UP001432322">
    <property type="component" value="Unassembled WGS sequence"/>
</dbReference>
<accession>A0AAV5WG71</accession>
<sequence>QAGAGIHYRYFNFYHNTHTIECGIQRAFDKSIMTTNESKLHMYGGGEESADIMSLHPLEHFLQQSSTQFVRKISVFSRLLNILDLALITERAHAAGLDFMQSISIGQEQFGSHRQIVCVLEIRLNLVEHELDLEEMGEGQNVPYRLI</sequence>
<dbReference type="EMBL" id="BTSY01000005">
    <property type="protein sequence ID" value="GMT29353.1"/>
    <property type="molecule type" value="Genomic_DNA"/>
</dbReference>
<feature type="non-terminal residue" evidence="1">
    <location>
        <position position="1"/>
    </location>
</feature>
<evidence type="ECO:0000313" key="2">
    <source>
        <dbReference type="Proteomes" id="UP001432322"/>
    </source>
</evidence>